<evidence type="ECO:0000256" key="1">
    <source>
        <dbReference type="ARBA" id="ARBA00038101"/>
    </source>
</evidence>
<dbReference type="Gene3D" id="3.30.40.10">
    <property type="entry name" value="Zinc/RING finger domain, C3HC4 (zinc finger)"/>
    <property type="match status" value="1"/>
</dbReference>
<reference evidence="2 3" key="1">
    <citation type="journal article" date="2012" name="Genome Biol.">
        <title>Genome and low-iron response of an oceanic diatom adapted to chronic iron limitation.</title>
        <authorList>
            <person name="Lommer M."/>
            <person name="Specht M."/>
            <person name="Roy A.S."/>
            <person name="Kraemer L."/>
            <person name="Andreson R."/>
            <person name="Gutowska M.A."/>
            <person name="Wolf J."/>
            <person name="Bergner S.V."/>
            <person name="Schilhabel M.B."/>
            <person name="Klostermeier U.C."/>
            <person name="Beiko R.G."/>
            <person name="Rosenstiel P."/>
            <person name="Hippler M."/>
            <person name="Laroche J."/>
        </authorList>
    </citation>
    <scope>NUCLEOTIDE SEQUENCE [LARGE SCALE GENOMIC DNA]</scope>
    <source>
        <strain evidence="2 3">CCMP1005</strain>
    </source>
</reference>
<evidence type="ECO:0000313" key="3">
    <source>
        <dbReference type="Proteomes" id="UP000266841"/>
    </source>
</evidence>
<organism evidence="2 3">
    <name type="scientific">Thalassiosira oceanica</name>
    <name type="common">Marine diatom</name>
    <dbReference type="NCBI Taxonomy" id="159749"/>
    <lineage>
        <taxon>Eukaryota</taxon>
        <taxon>Sar</taxon>
        <taxon>Stramenopiles</taxon>
        <taxon>Ochrophyta</taxon>
        <taxon>Bacillariophyta</taxon>
        <taxon>Coscinodiscophyceae</taxon>
        <taxon>Thalassiosirophycidae</taxon>
        <taxon>Thalassiosirales</taxon>
        <taxon>Thalassiosiraceae</taxon>
        <taxon>Thalassiosira</taxon>
    </lineage>
</organism>
<sequence length="348" mass="38772">METRIFSQELDCHLTPILKNKIRVEMIYFRNSLFCLGVTFRVHFYVGQGEKEERVVTGGLLVGRPRRSLCLFVFSEEAMCRGEEKQGAPATLHSPGASTDGPPPIVTEEKLMNSGHELHEGYTCPLCCLPIKLPVVKHSEVKPCCSKTVCNGCRLAACKHGMANTCPFCRTSFPESGAATLALVQKRVDVKDPVATALLADAYYYGDHGVQQDIPRAIELWTEAARLGDLNTHFKLGVIYYKGEGLELDVGRGVRHWRHAAIQGHPLSRHSLAVHEYINGNHELGVQHWMISAKMGCERSLNGIKEMFMKGHATKAQYTAALKGYQTALEETKSPQREEARAFFNKSK</sequence>
<dbReference type="InterPro" id="IPR006597">
    <property type="entry name" value="Sel1-like"/>
</dbReference>
<dbReference type="Gene3D" id="1.25.40.10">
    <property type="entry name" value="Tetratricopeptide repeat domain"/>
    <property type="match status" value="1"/>
</dbReference>
<dbReference type="AlphaFoldDB" id="K0SF52"/>
<keyword evidence="3" id="KW-1185">Reference proteome</keyword>
<gene>
    <name evidence="2" type="ORF">THAOC_15301</name>
</gene>
<evidence type="ECO:0000313" key="2">
    <source>
        <dbReference type="EMBL" id="EJK64010.1"/>
    </source>
</evidence>
<dbReference type="Pfam" id="PF08238">
    <property type="entry name" value="Sel1"/>
    <property type="match status" value="2"/>
</dbReference>
<proteinExistence type="inferred from homology"/>
<accession>K0SF52</accession>
<dbReference type="Proteomes" id="UP000266841">
    <property type="component" value="Unassembled WGS sequence"/>
</dbReference>
<dbReference type="SMART" id="SM00671">
    <property type="entry name" value="SEL1"/>
    <property type="match status" value="2"/>
</dbReference>
<dbReference type="EMBL" id="AGNL01017756">
    <property type="protein sequence ID" value="EJK64010.1"/>
    <property type="molecule type" value="Genomic_DNA"/>
</dbReference>
<comment type="caution">
    <text evidence="2">The sequence shown here is derived from an EMBL/GenBank/DDBJ whole genome shotgun (WGS) entry which is preliminary data.</text>
</comment>
<evidence type="ECO:0008006" key="4">
    <source>
        <dbReference type="Google" id="ProtNLM"/>
    </source>
</evidence>
<protein>
    <recommendedName>
        <fullName evidence="4">RING-type domain-containing protein</fullName>
    </recommendedName>
</protein>
<dbReference type="PANTHER" id="PTHR11102">
    <property type="entry name" value="SEL-1-LIKE PROTEIN"/>
    <property type="match status" value="1"/>
</dbReference>
<dbReference type="PANTHER" id="PTHR11102:SF160">
    <property type="entry name" value="ERAD-ASSOCIATED E3 UBIQUITIN-PROTEIN LIGASE COMPONENT HRD3"/>
    <property type="match status" value="1"/>
</dbReference>
<dbReference type="SUPFAM" id="SSF81901">
    <property type="entry name" value="HCP-like"/>
    <property type="match status" value="1"/>
</dbReference>
<dbReference type="InterPro" id="IPR013083">
    <property type="entry name" value="Znf_RING/FYVE/PHD"/>
</dbReference>
<name>K0SF52_THAOC</name>
<comment type="similarity">
    <text evidence="1">Belongs to the sel-1 family.</text>
</comment>
<dbReference type="InterPro" id="IPR011990">
    <property type="entry name" value="TPR-like_helical_dom_sf"/>
</dbReference>
<dbReference type="InterPro" id="IPR050767">
    <property type="entry name" value="Sel1_AlgK"/>
</dbReference>